<organism evidence="1 2">
    <name type="scientific">Plakobranchus ocellatus</name>
    <dbReference type="NCBI Taxonomy" id="259542"/>
    <lineage>
        <taxon>Eukaryota</taxon>
        <taxon>Metazoa</taxon>
        <taxon>Spiralia</taxon>
        <taxon>Lophotrochozoa</taxon>
        <taxon>Mollusca</taxon>
        <taxon>Gastropoda</taxon>
        <taxon>Heterobranchia</taxon>
        <taxon>Euthyneura</taxon>
        <taxon>Panpulmonata</taxon>
        <taxon>Sacoglossa</taxon>
        <taxon>Placobranchoidea</taxon>
        <taxon>Plakobranchidae</taxon>
        <taxon>Plakobranchus</taxon>
    </lineage>
</organism>
<protein>
    <submittedName>
        <fullName evidence="1">Phosphoinositide phospholipase c</fullName>
    </submittedName>
</protein>
<dbReference type="Proteomes" id="UP000735302">
    <property type="component" value="Unassembled WGS sequence"/>
</dbReference>
<sequence length="88" mass="10129">MEESNTADWEGEEHMFLVCVFNVSPDQPYTIFKAQVTSTAQDVITQVQAPPQVPQPDRGLEGLKSPCFGLAVYKTQTKPNYYYYYYQH</sequence>
<dbReference type="EMBL" id="BLXT01004442">
    <property type="protein sequence ID" value="GFO12663.1"/>
    <property type="molecule type" value="Genomic_DNA"/>
</dbReference>
<dbReference type="SUPFAM" id="SSF54236">
    <property type="entry name" value="Ubiquitin-like"/>
    <property type="match status" value="1"/>
</dbReference>
<gene>
    <name evidence="1" type="ORF">PoB_003916800</name>
</gene>
<accession>A0AAV4B0Q6</accession>
<name>A0AAV4B0Q6_9GAST</name>
<dbReference type="AlphaFoldDB" id="A0AAV4B0Q6"/>
<comment type="caution">
    <text evidence="1">The sequence shown here is derived from an EMBL/GenBank/DDBJ whole genome shotgun (WGS) entry which is preliminary data.</text>
</comment>
<proteinExistence type="predicted"/>
<dbReference type="InterPro" id="IPR029071">
    <property type="entry name" value="Ubiquitin-like_domsf"/>
</dbReference>
<evidence type="ECO:0000313" key="1">
    <source>
        <dbReference type="EMBL" id="GFO12663.1"/>
    </source>
</evidence>
<evidence type="ECO:0000313" key="2">
    <source>
        <dbReference type="Proteomes" id="UP000735302"/>
    </source>
</evidence>
<dbReference type="Gene3D" id="3.10.20.90">
    <property type="entry name" value="Phosphatidylinositol 3-kinase Catalytic Subunit, Chain A, domain 1"/>
    <property type="match status" value="1"/>
</dbReference>
<keyword evidence="2" id="KW-1185">Reference proteome</keyword>
<reference evidence="1 2" key="1">
    <citation type="journal article" date="2021" name="Elife">
        <title>Chloroplast acquisition without the gene transfer in kleptoplastic sea slugs, Plakobranchus ocellatus.</title>
        <authorList>
            <person name="Maeda T."/>
            <person name="Takahashi S."/>
            <person name="Yoshida T."/>
            <person name="Shimamura S."/>
            <person name="Takaki Y."/>
            <person name="Nagai Y."/>
            <person name="Toyoda A."/>
            <person name="Suzuki Y."/>
            <person name="Arimoto A."/>
            <person name="Ishii H."/>
            <person name="Satoh N."/>
            <person name="Nishiyama T."/>
            <person name="Hasebe M."/>
            <person name="Maruyama T."/>
            <person name="Minagawa J."/>
            <person name="Obokata J."/>
            <person name="Shigenobu S."/>
        </authorList>
    </citation>
    <scope>NUCLEOTIDE SEQUENCE [LARGE SCALE GENOMIC DNA]</scope>
</reference>